<dbReference type="InterPro" id="IPR004314">
    <property type="entry name" value="Neprosin"/>
</dbReference>
<proteinExistence type="predicted"/>
<gene>
    <name evidence="2" type="ORF">FCM35_KLT09525</name>
</gene>
<name>A0A833RK86_9POAL</name>
<reference evidence="2" key="1">
    <citation type="submission" date="2020-01" db="EMBL/GenBank/DDBJ databases">
        <title>Genome sequence of Kobresia littledalei, the first chromosome-level genome in the family Cyperaceae.</title>
        <authorList>
            <person name="Qu G."/>
        </authorList>
    </citation>
    <scope>NUCLEOTIDE SEQUENCE</scope>
    <source>
        <strain evidence="2">C.B.Clarke</strain>
        <tissue evidence="2">Leaf</tissue>
    </source>
</reference>
<dbReference type="EMBL" id="SWLB01000002">
    <property type="protein sequence ID" value="KAF3340681.1"/>
    <property type="molecule type" value="Genomic_DNA"/>
</dbReference>
<dbReference type="Pfam" id="PF03080">
    <property type="entry name" value="Neprosin"/>
    <property type="match status" value="1"/>
</dbReference>
<keyword evidence="3" id="KW-1185">Reference proteome</keyword>
<accession>A0A833RK86</accession>
<dbReference type="OrthoDB" id="581180at2759"/>
<feature type="domain" description="Neprosin PEP catalytic" evidence="1">
    <location>
        <begin position="1"/>
        <end position="184"/>
    </location>
</feature>
<dbReference type="AlphaFoldDB" id="A0A833RK86"/>
<dbReference type="InterPro" id="IPR053168">
    <property type="entry name" value="Glutamic_endopeptidase"/>
</dbReference>
<dbReference type="PROSITE" id="PS52045">
    <property type="entry name" value="NEPROSIN_PEP_CD"/>
    <property type="match status" value="1"/>
</dbReference>
<organism evidence="2 3">
    <name type="scientific">Carex littledalei</name>
    <dbReference type="NCBI Taxonomy" id="544730"/>
    <lineage>
        <taxon>Eukaryota</taxon>
        <taxon>Viridiplantae</taxon>
        <taxon>Streptophyta</taxon>
        <taxon>Embryophyta</taxon>
        <taxon>Tracheophyta</taxon>
        <taxon>Spermatophyta</taxon>
        <taxon>Magnoliopsida</taxon>
        <taxon>Liliopsida</taxon>
        <taxon>Poales</taxon>
        <taxon>Cyperaceae</taxon>
        <taxon>Cyperoideae</taxon>
        <taxon>Cariceae</taxon>
        <taxon>Carex</taxon>
        <taxon>Carex subgen. Euthyceras</taxon>
    </lineage>
</organism>
<protein>
    <recommendedName>
        <fullName evidence="1">Neprosin PEP catalytic domain-containing protein</fullName>
    </recommendedName>
</protein>
<evidence type="ECO:0000259" key="1">
    <source>
        <dbReference type="PROSITE" id="PS52045"/>
    </source>
</evidence>
<dbReference type="Proteomes" id="UP000623129">
    <property type="component" value="Unassembled WGS sequence"/>
</dbReference>
<evidence type="ECO:0000313" key="2">
    <source>
        <dbReference type="EMBL" id="KAF3340681.1"/>
    </source>
</evidence>
<comment type="caution">
    <text evidence="2">The sequence shown here is derived from an EMBL/GenBank/DDBJ whole genome shotgun (WGS) entry which is preliminary data.</text>
</comment>
<sequence>MDGDRVRLIKAGLHVFPKLYHNNDLRFFTSANDDASKNYACYNMNNCHPAFVVANSSVLYPGQAVAPLSQYNGEDRSITLSIKKDPVTEFWTLYREDLSTSSKIGWWEKGFLGNLDNKAANVQWMAFVGYENNDTGPSMGSGHYPNEGKNKAAYIMDLKLFNKEGKINQIAIGLSLMYFLGVLR</sequence>
<dbReference type="PANTHER" id="PTHR31589">
    <property type="entry name" value="PROTEIN, PUTATIVE (DUF239)-RELATED-RELATED"/>
    <property type="match status" value="1"/>
</dbReference>
<dbReference type="PANTHER" id="PTHR31589:SF104">
    <property type="entry name" value="OS07G0422700 PROTEIN"/>
    <property type="match status" value="1"/>
</dbReference>
<evidence type="ECO:0000313" key="3">
    <source>
        <dbReference type="Proteomes" id="UP000623129"/>
    </source>
</evidence>